<dbReference type="InterPro" id="IPR001667">
    <property type="entry name" value="DDH_dom"/>
</dbReference>
<reference evidence="10" key="1">
    <citation type="submission" date="2018-08" db="EMBL/GenBank/DDBJ databases">
        <authorList>
            <person name="Grouzdev D.S."/>
            <person name="Krutkina M.S."/>
        </authorList>
    </citation>
    <scope>NUCLEOTIDE SEQUENCE [LARGE SCALE GENOMIC DNA]</scope>
    <source>
        <strain evidence="10">4-11</strain>
    </source>
</reference>
<evidence type="ECO:0000256" key="2">
    <source>
        <dbReference type="ARBA" id="ARBA00019841"/>
    </source>
</evidence>
<comment type="caution">
    <text evidence="9">The sequence shown here is derived from an EMBL/GenBank/DDBJ whole genome shotgun (WGS) entry which is preliminary data.</text>
</comment>
<dbReference type="GO" id="GO:0008409">
    <property type="term" value="F:5'-3' exonuclease activity"/>
    <property type="evidence" value="ECO:0007669"/>
    <property type="project" value="InterPro"/>
</dbReference>
<dbReference type="GO" id="GO:0006281">
    <property type="term" value="P:DNA repair"/>
    <property type="evidence" value="ECO:0007669"/>
    <property type="project" value="InterPro"/>
</dbReference>
<proteinExistence type="inferred from homology"/>
<dbReference type="SUPFAM" id="SSF64182">
    <property type="entry name" value="DHH phosphoesterases"/>
    <property type="match status" value="2"/>
</dbReference>
<gene>
    <name evidence="9" type="primary">recJ</name>
    <name evidence="9" type="ORF">DYP60_05895</name>
</gene>
<dbReference type="InterPro" id="IPR004610">
    <property type="entry name" value="RecJ"/>
</dbReference>
<feature type="domain" description="DDH" evidence="6">
    <location>
        <begin position="77"/>
        <end position="205"/>
    </location>
</feature>
<evidence type="ECO:0000256" key="3">
    <source>
        <dbReference type="ARBA" id="ARBA00022722"/>
    </source>
</evidence>
<comment type="similarity">
    <text evidence="1">Belongs to the RecJ family.</text>
</comment>
<evidence type="ECO:0000259" key="6">
    <source>
        <dbReference type="Pfam" id="PF01368"/>
    </source>
</evidence>
<accession>A0A372MIL2</accession>
<keyword evidence="3" id="KW-0540">Nuclease</keyword>
<evidence type="ECO:0000259" key="8">
    <source>
        <dbReference type="Pfam" id="PF17768"/>
    </source>
</evidence>
<dbReference type="Gene3D" id="3.10.310.30">
    <property type="match status" value="1"/>
</dbReference>
<feature type="domain" description="DHHA1" evidence="7">
    <location>
        <begin position="492"/>
        <end position="579"/>
    </location>
</feature>
<dbReference type="InterPro" id="IPR051673">
    <property type="entry name" value="SSDNA_exonuclease_RecJ"/>
</dbReference>
<reference evidence="9 10" key="2">
    <citation type="submission" date="2018-09" db="EMBL/GenBank/DDBJ databases">
        <title>Genome of Sphaerochaeta halotolerans strain 4-11.</title>
        <authorList>
            <person name="Nazina T.N."/>
            <person name="Sokolova D.S."/>
        </authorList>
    </citation>
    <scope>NUCLEOTIDE SEQUENCE [LARGE SCALE GENOMIC DNA]</scope>
    <source>
        <strain evidence="9 10">4-11</strain>
    </source>
</reference>
<dbReference type="Gene3D" id="3.90.1640.30">
    <property type="match status" value="2"/>
</dbReference>
<organism evidence="9 10">
    <name type="scientific">Sphaerochaeta halotolerans</name>
    <dbReference type="NCBI Taxonomy" id="2293840"/>
    <lineage>
        <taxon>Bacteria</taxon>
        <taxon>Pseudomonadati</taxon>
        <taxon>Spirochaetota</taxon>
        <taxon>Spirochaetia</taxon>
        <taxon>Spirochaetales</taxon>
        <taxon>Sphaerochaetaceae</taxon>
        <taxon>Sphaerochaeta</taxon>
    </lineage>
</organism>
<dbReference type="InterPro" id="IPR041122">
    <property type="entry name" value="RecJ_OB"/>
</dbReference>
<dbReference type="GO" id="GO:0003676">
    <property type="term" value="F:nucleic acid binding"/>
    <property type="evidence" value="ECO:0007669"/>
    <property type="project" value="InterPro"/>
</dbReference>
<dbReference type="InterPro" id="IPR038763">
    <property type="entry name" value="DHH_sf"/>
</dbReference>
<feature type="domain" description="RecJ OB" evidence="8">
    <location>
        <begin position="595"/>
        <end position="705"/>
    </location>
</feature>
<evidence type="ECO:0000313" key="10">
    <source>
        <dbReference type="Proteomes" id="UP000264002"/>
    </source>
</evidence>
<dbReference type="AlphaFoldDB" id="A0A372MIL2"/>
<dbReference type="NCBIfam" id="TIGR00644">
    <property type="entry name" value="recJ"/>
    <property type="match status" value="1"/>
</dbReference>
<dbReference type="RefSeq" id="WP_117329964.1">
    <property type="nucleotide sequence ID" value="NZ_QUWK01000005.1"/>
</dbReference>
<dbReference type="Pfam" id="PF02272">
    <property type="entry name" value="DHHA1"/>
    <property type="match status" value="1"/>
</dbReference>
<dbReference type="PANTHER" id="PTHR30255">
    <property type="entry name" value="SINGLE-STRANDED-DNA-SPECIFIC EXONUCLEASE RECJ"/>
    <property type="match status" value="1"/>
</dbReference>
<dbReference type="Pfam" id="PF01368">
    <property type="entry name" value="DHH"/>
    <property type="match status" value="1"/>
</dbReference>
<dbReference type="Proteomes" id="UP000264002">
    <property type="component" value="Unassembled WGS sequence"/>
</dbReference>
<dbReference type="GO" id="GO:0006310">
    <property type="term" value="P:DNA recombination"/>
    <property type="evidence" value="ECO:0007669"/>
    <property type="project" value="InterPro"/>
</dbReference>
<evidence type="ECO:0000256" key="5">
    <source>
        <dbReference type="ARBA" id="ARBA00022839"/>
    </source>
</evidence>
<evidence type="ECO:0000256" key="4">
    <source>
        <dbReference type="ARBA" id="ARBA00022801"/>
    </source>
</evidence>
<dbReference type="EMBL" id="QUWK01000005">
    <property type="protein sequence ID" value="RFU95156.1"/>
    <property type="molecule type" value="Genomic_DNA"/>
</dbReference>
<name>A0A372MIL2_9SPIR</name>
<evidence type="ECO:0000256" key="1">
    <source>
        <dbReference type="ARBA" id="ARBA00005915"/>
    </source>
</evidence>
<keyword evidence="5 9" id="KW-0269">Exonuclease</keyword>
<dbReference type="Pfam" id="PF17768">
    <property type="entry name" value="RecJ_OB"/>
    <property type="match status" value="1"/>
</dbReference>
<keyword evidence="10" id="KW-1185">Reference proteome</keyword>
<protein>
    <recommendedName>
        <fullName evidence="2">Single-stranded-DNA-specific exonuclease RecJ</fullName>
    </recommendedName>
</protein>
<evidence type="ECO:0000313" key="9">
    <source>
        <dbReference type="EMBL" id="RFU95156.1"/>
    </source>
</evidence>
<dbReference type="InterPro" id="IPR003156">
    <property type="entry name" value="DHHA1_dom"/>
</dbReference>
<keyword evidence="4" id="KW-0378">Hydrolase</keyword>
<dbReference type="PANTHER" id="PTHR30255:SF2">
    <property type="entry name" value="SINGLE-STRANDED-DNA-SPECIFIC EXONUCLEASE RECJ"/>
    <property type="match status" value="1"/>
</dbReference>
<evidence type="ECO:0000259" key="7">
    <source>
        <dbReference type="Pfam" id="PF02272"/>
    </source>
</evidence>
<sequence>MVWKKSPILSQDIRRLHEQYGLDVISSSILARRGLTGREQIKFYLESELSYLHNPFLFDDMEEVVDRINEAVTEGEKVCVFGDRDVDGITSTALLVQELRALSLDVSYKLPDGDEPYGLTMEGVDLVSQQNVTLIITVDCGISNFDEIAYAHSLGIDTIVLDHHISGERLPPALAIIDPKVPGSEYPFEHLAGCGVVAKVIWALRFSKTDFYREECILLHAQPGHDTVIIQAVRIENLLVVDRVIEEINPGLIDVGKSKALAFLSSALPIMVLDAAAELAQLRLAFGKKIDIHLVDMRSEMEAVLPVVKGKGLFALSNISRAVRYSPHGKDELQVLYTLFIAYCMKRYPSLDAEYESVLDLVAIGTVADLMPMENENRILVKRGLKVLAQGRRKNLLPLFSMQNLMGKQLSTSDISWQISPVINASGRMGKPTVALEMLLAEDLYEAESLAGELIKLNKERQKLGEDAWERMKSSAQESFEASGSKLVLVEDSTLSRGITGLMASRLLRQYNAPAIVLATVDETRVSASMRSPDHFDAREFLSRFSDLFQDFGGHTCAGGFSMDVEHLVEFKKRVADEIDTMDCMIDETEDELVIDVTLPDIYMTPNIIKVVEFFEPYGEKNPPLVLMMEGAQIEDIQFMNNKGGSVQHVKLTLAFGQYKWPALFWRAGDRVGSDFDKGDRVNVAFRLGRNYFRNQESLQLTILDLKRTE</sequence>